<sequence length="72" mass="8045">MRIGKEIAMDATTSDPIDAAATRSVTNGTGEDVTVAELRARAARRARLVRAAREWDHDGWWRLHRAEKRGST</sequence>
<dbReference type="AlphaFoldDB" id="A0A1T3P052"/>
<dbReference type="EMBL" id="MWQN01000001">
    <property type="protein sequence ID" value="OPC82463.1"/>
    <property type="molecule type" value="Genomic_DNA"/>
</dbReference>
<gene>
    <name evidence="1" type="ORF">B4N89_17310</name>
</gene>
<accession>A0A1T3P052</accession>
<proteinExistence type="predicted"/>
<dbReference type="Proteomes" id="UP000190037">
    <property type="component" value="Unassembled WGS sequence"/>
</dbReference>
<protein>
    <submittedName>
        <fullName evidence="1">Uncharacterized protein</fullName>
    </submittedName>
</protein>
<name>A0A1T3P052_9ACTN</name>
<reference evidence="1 2" key="1">
    <citation type="submission" date="2017-03" db="EMBL/GenBank/DDBJ databases">
        <title>Draft genome sequence of Streptomyces scabrisporus NF3, endophyte isolated from Amphipterygium adstringens.</title>
        <authorList>
            <person name="Vazquez M."/>
            <person name="Ceapa C.D."/>
            <person name="Rodriguez Luna D."/>
            <person name="Sanchez Esquivel S."/>
        </authorList>
    </citation>
    <scope>NUCLEOTIDE SEQUENCE [LARGE SCALE GENOMIC DNA]</scope>
    <source>
        <strain evidence="1 2">NF3</strain>
    </source>
</reference>
<organism evidence="1 2">
    <name type="scientific">Embleya scabrispora</name>
    <dbReference type="NCBI Taxonomy" id="159449"/>
    <lineage>
        <taxon>Bacteria</taxon>
        <taxon>Bacillati</taxon>
        <taxon>Actinomycetota</taxon>
        <taxon>Actinomycetes</taxon>
        <taxon>Kitasatosporales</taxon>
        <taxon>Streptomycetaceae</taxon>
        <taxon>Embleya</taxon>
    </lineage>
</organism>
<evidence type="ECO:0000313" key="1">
    <source>
        <dbReference type="EMBL" id="OPC82463.1"/>
    </source>
</evidence>
<keyword evidence="2" id="KW-1185">Reference proteome</keyword>
<dbReference type="STRING" id="159449.B4N89_17310"/>
<evidence type="ECO:0000313" key="2">
    <source>
        <dbReference type="Proteomes" id="UP000190037"/>
    </source>
</evidence>
<comment type="caution">
    <text evidence="1">The sequence shown here is derived from an EMBL/GenBank/DDBJ whole genome shotgun (WGS) entry which is preliminary data.</text>
</comment>